<reference evidence="3 4" key="1">
    <citation type="submission" date="2013-08" db="EMBL/GenBank/DDBJ databases">
        <authorList>
            <person name="Durkin A.S."/>
            <person name="Haft D.R."/>
            <person name="McCorrison J."/>
            <person name="Torralba M."/>
            <person name="Gillis M."/>
            <person name="Haft D.H."/>
            <person name="Methe B."/>
            <person name="Sutton G."/>
            <person name="Nelson K.E."/>
        </authorList>
    </citation>
    <scope>NUCLEOTIDE SEQUENCE [LARGE SCALE GENOMIC DNA]</scope>
    <source>
        <strain evidence="3 4">F0195</strain>
    </source>
</reference>
<dbReference type="Proteomes" id="UP000016638">
    <property type="component" value="Unassembled WGS sequence"/>
</dbReference>
<keyword evidence="4" id="KW-1185">Reference proteome</keyword>
<dbReference type="STRING" id="1125712.HMPREF1316_1963"/>
<protein>
    <submittedName>
        <fullName evidence="3">Relaxase/mobilization nuclease domain protein</fullName>
    </submittedName>
</protein>
<sequence length="189" mass="21518">MPLLKPISGHTSCRGVWRYLTKDGRALASDYLNLDVPEREGTAFDWAATMDDTRSRWRNDTPWGSRPCRTYKHYVLSPDPKDHVGLDALREHFGDFEVAIVYHDDNAGHIPHAHVVVNNTNIVTGRRLQDPDPKELKHSLQRLAADRGLSDFDSVEKRASVRGRVRPSTLQAEHVRRAEREIAKRGGYS</sequence>
<feature type="compositionally biased region" description="Basic and acidic residues" evidence="1">
    <location>
        <begin position="173"/>
        <end position="189"/>
    </location>
</feature>
<feature type="region of interest" description="Disordered" evidence="1">
    <location>
        <begin position="160"/>
        <end position="189"/>
    </location>
</feature>
<comment type="caution">
    <text evidence="3">The sequence shown here is derived from an EMBL/GenBank/DDBJ whole genome shotgun (WGS) entry which is preliminary data.</text>
</comment>
<dbReference type="InterPro" id="IPR005094">
    <property type="entry name" value="Endonuclease_MobA/VirD2"/>
</dbReference>
<evidence type="ECO:0000313" key="4">
    <source>
        <dbReference type="Proteomes" id="UP000016638"/>
    </source>
</evidence>
<dbReference type="eggNOG" id="COG3843">
    <property type="taxonomic scope" value="Bacteria"/>
</dbReference>
<accession>U2UZA7</accession>
<feature type="domain" description="MobA/VirD2-like nuclease" evidence="2">
    <location>
        <begin position="45"/>
        <end position="148"/>
    </location>
</feature>
<dbReference type="PATRIC" id="fig|1125712.3.peg.1080"/>
<name>U2UZA7_9ACTN</name>
<gene>
    <name evidence="3" type="ORF">HMPREF1316_1963</name>
</gene>
<evidence type="ECO:0000259" key="2">
    <source>
        <dbReference type="Pfam" id="PF03432"/>
    </source>
</evidence>
<proteinExistence type="predicted"/>
<evidence type="ECO:0000313" key="3">
    <source>
        <dbReference type="EMBL" id="ERL08452.1"/>
    </source>
</evidence>
<dbReference type="Pfam" id="PF03432">
    <property type="entry name" value="Relaxase"/>
    <property type="match status" value="1"/>
</dbReference>
<dbReference type="EMBL" id="AWEZ01000044">
    <property type="protein sequence ID" value="ERL08452.1"/>
    <property type="molecule type" value="Genomic_DNA"/>
</dbReference>
<dbReference type="RefSeq" id="WP_021725955.1">
    <property type="nucleotide sequence ID" value="NZ_AWEZ01000044.1"/>
</dbReference>
<organism evidence="3 4">
    <name type="scientific">Olsenella profusa F0195</name>
    <dbReference type="NCBI Taxonomy" id="1125712"/>
    <lineage>
        <taxon>Bacteria</taxon>
        <taxon>Bacillati</taxon>
        <taxon>Actinomycetota</taxon>
        <taxon>Coriobacteriia</taxon>
        <taxon>Coriobacteriales</taxon>
        <taxon>Atopobiaceae</taxon>
        <taxon>Olsenella</taxon>
    </lineage>
</organism>
<evidence type="ECO:0000256" key="1">
    <source>
        <dbReference type="SAM" id="MobiDB-lite"/>
    </source>
</evidence>
<dbReference type="AlphaFoldDB" id="U2UZA7"/>